<dbReference type="PANTHER" id="PTHR42923">
    <property type="entry name" value="PROTOPORPHYRINOGEN OXIDASE"/>
    <property type="match status" value="1"/>
</dbReference>
<dbReference type="InterPro" id="IPR004572">
    <property type="entry name" value="Protoporphyrinogen_oxidase"/>
</dbReference>
<evidence type="ECO:0000256" key="2">
    <source>
        <dbReference type="ARBA" id="ARBA00001974"/>
    </source>
</evidence>
<dbReference type="GO" id="GO:0004729">
    <property type="term" value="F:oxygen-dependent protoporphyrinogen oxidase activity"/>
    <property type="evidence" value="ECO:0007669"/>
    <property type="project" value="UniProtKB-EC"/>
</dbReference>
<dbReference type="InterPro" id="IPR036188">
    <property type="entry name" value="FAD/NAD-bd_sf"/>
</dbReference>
<feature type="transmembrane region" description="Helical" evidence="12">
    <location>
        <begin position="12"/>
        <end position="30"/>
    </location>
</feature>
<dbReference type="PANTHER" id="PTHR42923:SF3">
    <property type="entry name" value="PROTOPORPHYRINOGEN OXIDASE"/>
    <property type="match status" value="1"/>
</dbReference>
<evidence type="ECO:0000313" key="15">
    <source>
        <dbReference type="Proteomes" id="UP000838686"/>
    </source>
</evidence>
<protein>
    <recommendedName>
        <fullName evidence="6 11">Coproporphyrinogen III oxidase</fullName>
        <ecNumber evidence="5 11">1.3.3.15</ecNumber>
    </recommendedName>
</protein>
<keyword evidence="7 11" id="KW-0285">Flavoprotein</keyword>
<dbReference type="Gene3D" id="3.90.660.20">
    <property type="entry name" value="Protoporphyrinogen oxidase, mitochondrial, domain 2"/>
    <property type="match status" value="1"/>
</dbReference>
<dbReference type="Gene3D" id="3.50.50.60">
    <property type="entry name" value="FAD/NAD(P)-binding domain"/>
    <property type="match status" value="1"/>
</dbReference>
<evidence type="ECO:0000256" key="10">
    <source>
        <dbReference type="ARBA" id="ARBA00023133"/>
    </source>
</evidence>
<evidence type="ECO:0000256" key="3">
    <source>
        <dbReference type="ARBA" id="ARBA00004744"/>
    </source>
</evidence>
<keyword evidence="9 11" id="KW-0560">Oxidoreductase</keyword>
<evidence type="ECO:0000256" key="6">
    <source>
        <dbReference type="ARBA" id="ARBA00019046"/>
    </source>
</evidence>
<keyword evidence="12" id="KW-1133">Transmembrane helix</keyword>
<comment type="function">
    <text evidence="11">Involved in coproporphyrin-dependent heme b biosynthesis. Catalyzes the oxidation of coproporphyrinogen III to coproporphyrin III.</text>
</comment>
<comment type="catalytic activity">
    <reaction evidence="1">
        <text>coproporphyrinogen III + 3 O2 = coproporphyrin III + 3 H2O2</text>
        <dbReference type="Rhea" id="RHEA:43436"/>
        <dbReference type="ChEBI" id="CHEBI:15379"/>
        <dbReference type="ChEBI" id="CHEBI:16240"/>
        <dbReference type="ChEBI" id="CHEBI:57309"/>
        <dbReference type="ChEBI" id="CHEBI:131725"/>
        <dbReference type="EC" id="1.3.3.15"/>
    </reaction>
    <physiologicalReaction direction="left-to-right" evidence="1">
        <dbReference type="Rhea" id="RHEA:43437"/>
    </physiologicalReaction>
</comment>
<comment type="similarity">
    <text evidence="4 11">Belongs to the protoporphyrinogen/coproporphyrinogen oxidase family. Coproporphyrinogen III oxidase subfamily.</text>
</comment>
<evidence type="ECO:0000256" key="11">
    <source>
        <dbReference type="RuleBase" id="RU364052"/>
    </source>
</evidence>
<evidence type="ECO:0000256" key="8">
    <source>
        <dbReference type="ARBA" id="ARBA00022827"/>
    </source>
</evidence>
<accession>A0ABM9C4L4</accession>
<evidence type="ECO:0000256" key="9">
    <source>
        <dbReference type="ARBA" id="ARBA00023002"/>
    </source>
</evidence>
<gene>
    <name evidence="14" type="primary">hemY_1</name>
    <name evidence="14" type="ORF">PAECIP111893_02099</name>
</gene>
<keyword evidence="8 11" id="KW-0274">FAD</keyword>
<evidence type="ECO:0000256" key="12">
    <source>
        <dbReference type="SAM" id="Phobius"/>
    </source>
</evidence>
<feature type="domain" description="Amine oxidase" evidence="13">
    <location>
        <begin position="20"/>
        <end position="474"/>
    </location>
</feature>
<sequence length="480" mass="52799">MAPGHMDKSIKKIVIIGGGITGLSAAYYTMKQFEERRIPVEITLVEKEGQLGGRINTLHHDGYTIEKGPDSFLARKLPIINLTKELGLEEELTATNPQARSNFILHKGKLHPMPLGLVLGIPTKLTPFMKTGLISPLGKLRAAMDLLLPARKGMDDEALGSFIKRRLGREVLENITEPLLAGIYAGETQNLSLQATFPQFKQMEETHRSLIVGMLAGRKLPQQLSGLPEIARQSMFLTYKGGLITLVNRLKDAMSSIRILAGQGVVEMKKYDEGGYELVLDKGLPLQADGVIMALPSYEAAKLLPGLPASSWLEQVPYISVANIALAYKREDVHFPLNGSGFVVPRQEGRMITACTWSSSKWLHAAPSDGILLRTYVGRSGAQYWLQLSDSELIAGVRKDLRDMMGITSDPHFYEVTRCVRSMPQYGISHLVRIREAREQLKYTSPGVFLCGAGYEGVGLPDCIQQGRGAAEEVVAFLSD</sequence>
<dbReference type="SUPFAM" id="SSF51905">
    <property type="entry name" value="FAD/NAD(P)-binding domain"/>
    <property type="match status" value="1"/>
</dbReference>
<evidence type="ECO:0000256" key="7">
    <source>
        <dbReference type="ARBA" id="ARBA00022630"/>
    </source>
</evidence>
<dbReference type="EMBL" id="CAKMMF010000009">
    <property type="protein sequence ID" value="CAH1203873.1"/>
    <property type="molecule type" value="Genomic_DNA"/>
</dbReference>
<name>A0ABM9C4L4_9BACL</name>
<dbReference type="InterPro" id="IPR050464">
    <property type="entry name" value="Zeta_carotene_desat/Oxidored"/>
</dbReference>
<keyword evidence="15" id="KW-1185">Reference proteome</keyword>
<evidence type="ECO:0000256" key="4">
    <source>
        <dbReference type="ARBA" id="ARBA00008310"/>
    </source>
</evidence>
<proteinExistence type="inferred from homology"/>
<comment type="caution">
    <text evidence="14">The sequence shown here is derived from an EMBL/GenBank/DDBJ whole genome shotgun (WGS) entry which is preliminary data.</text>
</comment>
<keyword evidence="11" id="KW-0963">Cytoplasm</keyword>
<keyword evidence="12" id="KW-0812">Transmembrane</keyword>
<keyword evidence="10 11" id="KW-0350">Heme biosynthesis</keyword>
<evidence type="ECO:0000313" key="14">
    <source>
        <dbReference type="EMBL" id="CAH1203873.1"/>
    </source>
</evidence>
<dbReference type="Proteomes" id="UP000838686">
    <property type="component" value="Unassembled WGS sequence"/>
</dbReference>
<dbReference type="Gene3D" id="1.10.3110.10">
    <property type="entry name" value="protoporphyrinogen ix oxidase, domain 3"/>
    <property type="match status" value="1"/>
</dbReference>
<comment type="subcellular location">
    <subcellularLocation>
        <location evidence="11">Cytoplasm</location>
    </subcellularLocation>
</comment>
<organism evidence="14 15">
    <name type="scientific">Paenibacillus plantiphilus</name>
    <dbReference type="NCBI Taxonomy" id="2905650"/>
    <lineage>
        <taxon>Bacteria</taxon>
        <taxon>Bacillati</taxon>
        <taxon>Bacillota</taxon>
        <taxon>Bacilli</taxon>
        <taxon>Bacillales</taxon>
        <taxon>Paenibacillaceae</taxon>
        <taxon>Paenibacillus</taxon>
    </lineage>
</organism>
<dbReference type="EC" id="1.3.3.15" evidence="5 11"/>
<dbReference type="Pfam" id="PF01593">
    <property type="entry name" value="Amino_oxidase"/>
    <property type="match status" value="1"/>
</dbReference>
<dbReference type="SUPFAM" id="SSF54373">
    <property type="entry name" value="FAD-linked reductases, C-terminal domain"/>
    <property type="match status" value="1"/>
</dbReference>
<comment type="pathway">
    <text evidence="3 11">Porphyrin-containing compound metabolism; protoheme biosynthesis.</text>
</comment>
<comment type="cofactor">
    <cofactor evidence="2 11">
        <name>FAD</name>
        <dbReference type="ChEBI" id="CHEBI:57692"/>
    </cofactor>
</comment>
<dbReference type="NCBIfam" id="TIGR00562">
    <property type="entry name" value="proto_IX_ox"/>
    <property type="match status" value="1"/>
</dbReference>
<evidence type="ECO:0000256" key="1">
    <source>
        <dbReference type="ARBA" id="ARBA00001755"/>
    </source>
</evidence>
<evidence type="ECO:0000256" key="5">
    <source>
        <dbReference type="ARBA" id="ARBA00012402"/>
    </source>
</evidence>
<keyword evidence="12" id="KW-0472">Membrane</keyword>
<evidence type="ECO:0000259" key="13">
    <source>
        <dbReference type="Pfam" id="PF01593"/>
    </source>
</evidence>
<dbReference type="InterPro" id="IPR002937">
    <property type="entry name" value="Amino_oxidase"/>
</dbReference>
<reference evidence="14" key="1">
    <citation type="submission" date="2022-01" db="EMBL/GenBank/DDBJ databases">
        <authorList>
            <person name="Criscuolo A."/>
        </authorList>
    </citation>
    <scope>NUCLEOTIDE SEQUENCE</scope>
    <source>
        <strain evidence="14">CIP111893</strain>
    </source>
</reference>